<accession>A0A9D2MYQ4</accession>
<feature type="transmembrane region" description="Helical" evidence="1">
    <location>
        <begin position="122"/>
        <end position="144"/>
    </location>
</feature>
<dbReference type="GO" id="GO:0006508">
    <property type="term" value="P:proteolysis"/>
    <property type="evidence" value="ECO:0007669"/>
    <property type="project" value="InterPro"/>
</dbReference>
<protein>
    <submittedName>
        <fullName evidence="2">Sigma-E processing peptidase SpoIIGA</fullName>
    </submittedName>
</protein>
<gene>
    <name evidence="2" type="ORF">H9710_09105</name>
</gene>
<keyword evidence="1" id="KW-1133">Transmembrane helix</keyword>
<organism evidence="2 3">
    <name type="scientific">Candidatus Acutalibacter pullicola</name>
    <dbReference type="NCBI Taxonomy" id="2838417"/>
    <lineage>
        <taxon>Bacteria</taxon>
        <taxon>Bacillati</taxon>
        <taxon>Bacillota</taxon>
        <taxon>Clostridia</taxon>
        <taxon>Eubacteriales</taxon>
        <taxon>Acutalibacteraceae</taxon>
        <taxon>Acutalibacter</taxon>
    </lineage>
</organism>
<keyword evidence="1" id="KW-0472">Membrane</keyword>
<feature type="transmembrane region" description="Helical" evidence="1">
    <location>
        <begin position="89"/>
        <end position="110"/>
    </location>
</feature>
<dbReference type="GO" id="GO:0004190">
    <property type="term" value="F:aspartic-type endopeptidase activity"/>
    <property type="evidence" value="ECO:0007669"/>
    <property type="project" value="InterPro"/>
</dbReference>
<dbReference type="Pfam" id="PF03419">
    <property type="entry name" value="Peptidase_U4"/>
    <property type="match status" value="1"/>
</dbReference>
<name>A0A9D2MYQ4_9FIRM</name>
<feature type="transmembrane region" description="Helical" evidence="1">
    <location>
        <begin position="60"/>
        <end position="77"/>
    </location>
</feature>
<dbReference type="InterPro" id="IPR005081">
    <property type="entry name" value="SpoIIGA"/>
</dbReference>
<evidence type="ECO:0000256" key="1">
    <source>
        <dbReference type="SAM" id="Phobius"/>
    </source>
</evidence>
<evidence type="ECO:0000313" key="2">
    <source>
        <dbReference type="EMBL" id="HJB98720.1"/>
    </source>
</evidence>
<dbReference type="EMBL" id="DWXG01000076">
    <property type="protein sequence ID" value="HJB98720.1"/>
    <property type="molecule type" value="Genomic_DNA"/>
</dbReference>
<comment type="caution">
    <text evidence="2">The sequence shown here is derived from an EMBL/GenBank/DDBJ whole genome shotgun (WGS) entry which is preliminary data.</text>
</comment>
<dbReference type="Proteomes" id="UP000826793">
    <property type="component" value="Unassembled WGS sequence"/>
</dbReference>
<feature type="transmembrane region" description="Helical" evidence="1">
    <location>
        <begin position="6"/>
        <end position="22"/>
    </location>
</feature>
<evidence type="ECO:0000313" key="3">
    <source>
        <dbReference type="Proteomes" id="UP000826793"/>
    </source>
</evidence>
<reference evidence="2" key="2">
    <citation type="submission" date="2021-04" db="EMBL/GenBank/DDBJ databases">
        <authorList>
            <person name="Gilroy R."/>
        </authorList>
    </citation>
    <scope>NUCLEOTIDE SEQUENCE</scope>
    <source>
        <strain evidence="2">CHK185-1770</strain>
    </source>
</reference>
<proteinExistence type="predicted"/>
<keyword evidence="1" id="KW-0812">Transmembrane</keyword>
<dbReference type="AlphaFoldDB" id="A0A9D2MYQ4"/>
<feature type="transmembrane region" description="Helical" evidence="1">
    <location>
        <begin position="34"/>
        <end position="54"/>
    </location>
</feature>
<reference evidence="2" key="1">
    <citation type="journal article" date="2021" name="PeerJ">
        <title>Extensive microbial diversity within the chicken gut microbiome revealed by metagenomics and culture.</title>
        <authorList>
            <person name="Gilroy R."/>
            <person name="Ravi A."/>
            <person name="Getino M."/>
            <person name="Pursley I."/>
            <person name="Horton D.L."/>
            <person name="Alikhan N.F."/>
            <person name="Baker D."/>
            <person name="Gharbi K."/>
            <person name="Hall N."/>
            <person name="Watson M."/>
            <person name="Adriaenssens E.M."/>
            <person name="Foster-Nyarko E."/>
            <person name="Jarju S."/>
            <person name="Secka A."/>
            <person name="Antonio M."/>
            <person name="Oren A."/>
            <person name="Chaudhuri R.R."/>
            <person name="La Ragione R."/>
            <person name="Hildebrand F."/>
            <person name="Pallen M.J."/>
        </authorList>
    </citation>
    <scope>NUCLEOTIDE SEQUENCE</scope>
    <source>
        <strain evidence="2">CHK185-1770</strain>
    </source>
</reference>
<sequence length="278" mass="30335">MTVYADVLFLVNLYVDFFLLWCDDRVLRLQTGVWRLLGGALTGALCSLACLLPGQPAWASFLWGGISAVLTAGAAFLPRPPRIFLQASLCLWGLSLLLAGLCLFLIQWAAPGNMAVVGHAVYLDLSPFLLFGGTVGAYGLFWLFQKLFQQEDLAGRTCRLLLEQGGKQVILWARADTGSTLREPFSGLPVIVCQAEALGDLAPPGWETLLQGEPPEGNTLRLVPFDSVGGSGVLPAFRPERVCRLPEKKPLPCYVALWAQHFPAGEFQALYNPDQFPE</sequence>
<dbReference type="GO" id="GO:0030436">
    <property type="term" value="P:asexual sporulation"/>
    <property type="evidence" value="ECO:0007669"/>
    <property type="project" value="InterPro"/>
</dbReference>